<sequence>GWSDDPCRTFEFGLQEVSWRTAISYPQTTEFIRQPKLKDDESDSDDDIQVHDQRYSSGDKLHTSPYLSQAALQDSLSAQFEYL</sequence>
<dbReference type="EMBL" id="SNRW01018225">
    <property type="protein sequence ID" value="KAA6367546.1"/>
    <property type="molecule type" value="Genomic_DNA"/>
</dbReference>
<dbReference type="AlphaFoldDB" id="A0A5J4U9I4"/>
<evidence type="ECO:0000313" key="2">
    <source>
        <dbReference type="EMBL" id="KAA6367546.1"/>
    </source>
</evidence>
<evidence type="ECO:0000256" key="1">
    <source>
        <dbReference type="SAM" id="MobiDB-lite"/>
    </source>
</evidence>
<gene>
    <name evidence="2" type="ORF">EZS28_036927</name>
</gene>
<name>A0A5J4U9I4_9EUKA</name>
<evidence type="ECO:0000313" key="3">
    <source>
        <dbReference type="Proteomes" id="UP000324800"/>
    </source>
</evidence>
<feature type="region of interest" description="Disordered" evidence="1">
    <location>
        <begin position="33"/>
        <end position="62"/>
    </location>
</feature>
<organism evidence="2 3">
    <name type="scientific">Streblomastix strix</name>
    <dbReference type="NCBI Taxonomy" id="222440"/>
    <lineage>
        <taxon>Eukaryota</taxon>
        <taxon>Metamonada</taxon>
        <taxon>Preaxostyla</taxon>
        <taxon>Oxymonadida</taxon>
        <taxon>Streblomastigidae</taxon>
        <taxon>Streblomastix</taxon>
    </lineage>
</organism>
<reference evidence="2 3" key="1">
    <citation type="submission" date="2019-03" db="EMBL/GenBank/DDBJ databases">
        <title>Single cell metagenomics reveals metabolic interactions within the superorganism composed of flagellate Streblomastix strix and complex community of Bacteroidetes bacteria on its surface.</title>
        <authorList>
            <person name="Treitli S.C."/>
            <person name="Kolisko M."/>
            <person name="Husnik F."/>
            <person name="Keeling P."/>
            <person name="Hampl V."/>
        </authorList>
    </citation>
    <scope>NUCLEOTIDE SEQUENCE [LARGE SCALE GENOMIC DNA]</scope>
    <source>
        <strain evidence="2">ST1C</strain>
    </source>
</reference>
<feature type="compositionally biased region" description="Basic and acidic residues" evidence="1">
    <location>
        <begin position="48"/>
        <end position="62"/>
    </location>
</feature>
<proteinExistence type="predicted"/>
<accession>A0A5J4U9I4</accession>
<feature type="non-terminal residue" evidence="2">
    <location>
        <position position="1"/>
    </location>
</feature>
<dbReference type="Proteomes" id="UP000324800">
    <property type="component" value="Unassembled WGS sequence"/>
</dbReference>
<protein>
    <submittedName>
        <fullName evidence="2">Uncharacterized protein</fullName>
    </submittedName>
</protein>
<comment type="caution">
    <text evidence="2">The sequence shown here is derived from an EMBL/GenBank/DDBJ whole genome shotgun (WGS) entry which is preliminary data.</text>
</comment>